<dbReference type="AlphaFoldDB" id="A0A8J4Y112"/>
<feature type="signal peptide" evidence="1">
    <location>
        <begin position="1"/>
        <end position="19"/>
    </location>
</feature>
<evidence type="ECO:0000256" key="1">
    <source>
        <dbReference type="SAM" id="SignalP"/>
    </source>
</evidence>
<name>A0A8J4Y112_CHIOP</name>
<dbReference type="Pfam" id="PF00059">
    <property type="entry name" value="Lectin_C"/>
    <property type="match status" value="1"/>
</dbReference>
<evidence type="ECO:0000313" key="3">
    <source>
        <dbReference type="EMBL" id="KAG0714731.1"/>
    </source>
</evidence>
<dbReference type="OrthoDB" id="6346878at2759"/>
<evidence type="ECO:0000313" key="4">
    <source>
        <dbReference type="Proteomes" id="UP000770661"/>
    </source>
</evidence>
<comment type="caution">
    <text evidence="3">The sequence shown here is derived from an EMBL/GenBank/DDBJ whole genome shotgun (WGS) entry which is preliminary data.</text>
</comment>
<keyword evidence="4" id="KW-1185">Reference proteome</keyword>
<dbReference type="Gene3D" id="3.10.100.10">
    <property type="entry name" value="Mannose-Binding Protein A, subunit A"/>
    <property type="match status" value="1"/>
</dbReference>
<organism evidence="3 4">
    <name type="scientific">Chionoecetes opilio</name>
    <name type="common">Atlantic snow crab</name>
    <name type="synonym">Cancer opilio</name>
    <dbReference type="NCBI Taxonomy" id="41210"/>
    <lineage>
        <taxon>Eukaryota</taxon>
        <taxon>Metazoa</taxon>
        <taxon>Ecdysozoa</taxon>
        <taxon>Arthropoda</taxon>
        <taxon>Crustacea</taxon>
        <taxon>Multicrustacea</taxon>
        <taxon>Malacostraca</taxon>
        <taxon>Eumalacostraca</taxon>
        <taxon>Eucarida</taxon>
        <taxon>Decapoda</taxon>
        <taxon>Pleocyemata</taxon>
        <taxon>Brachyura</taxon>
        <taxon>Eubrachyura</taxon>
        <taxon>Majoidea</taxon>
        <taxon>Majidae</taxon>
        <taxon>Chionoecetes</taxon>
    </lineage>
</organism>
<dbReference type="PROSITE" id="PS50041">
    <property type="entry name" value="C_TYPE_LECTIN_2"/>
    <property type="match status" value="1"/>
</dbReference>
<dbReference type="SUPFAM" id="SSF56436">
    <property type="entry name" value="C-type lectin-like"/>
    <property type="match status" value="1"/>
</dbReference>
<sequence>MKGIVTLAVAAAVLGLCSAEYPCPDGFVNLGSDPVEPKCLGFGGSSSGTWHSMLSICELLGGSLAKITGDMHNKVYQYILDRPTMMDKCFWIGGNDEHMEAHWVWVSDDTELPLGGPHWDPCDREEPNGGFDENYLAICPDRYYFKDYPGDKLFHAICQVETGAIYK</sequence>
<dbReference type="InterPro" id="IPR016187">
    <property type="entry name" value="CTDL_fold"/>
</dbReference>
<accession>A0A8J4Y112</accession>
<feature type="chain" id="PRO_5035252446" evidence="1">
    <location>
        <begin position="20"/>
        <end position="167"/>
    </location>
</feature>
<dbReference type="CDD" id="cd00037">
    <property type="entry name" value="CLECT"/>
    <property type="match status" value="1"/>
</dbReference>
<evidence type="ECO:0000259" key="2">
    <source>
        <dbReference type="PROSITE" id="PS50041"/>
    </source>
</evidence>
<dbReference type="InterPro" id="IPR001304">
    <property type="entry name" value="C-type_lectin-like"/>
</dbReference>
<proteinExistence type="predicted"/>
<protein>
    <submittedName>
        <fullName evidence="3">Perlucin-like protein</fullName>
    </submittedName>
</protein>
<gene>
    <name evidence="3" type="primary">PLCL_0</name>
    <name evidence="3" type="ORF">GWK47_013586</name>
</gene>
<feature type="domain" description="C-type lectin" evidence="2">
    <location>
        <begin position="35"/>
        <end position="159"/>
    </location>
</feature>
<dbReference type="InterPro" id="IPR016186">
    <property type="entry name" value="C-type_lectin-like/link_sf"/>
</dbReference>
<dbReference type="EMBL" id="JACEEZ010020305">
    <property type="protein sequence ID" value="KAG0714731.1"/>
    <property type="molecule type" value="Genomic_DNA"/>
</dbReference>
<keyword evidence="1" id="KW-0732">Signal</keyword>
<reference evidence="3" key="1">
    <citation type="submission" date="2020-07" db="EMBL/GenBank/DDBJ databases">
        <title>The High-quality genome of the commercially important snow crab, Chionoecetes opilio.</title>
        <authorList>
            <person name="Jeong J.-H."/>
            <person name="Ryu S."/>
        </authorList>
    </citation>
    <scope>NUCLEOTIDE SEQUENCE</scope>
    <source>
        <strain evidence="3">MADBK_172401_WGS</strain>
        <tissue evidence="3">Digestive gland</tissue>
    </source>
</reference>
<dbReference type="Proteomes" id="UP000770661">
    <property type="component" value="Unassembled WGS sequence"/>
</dbReference>